<evidence type="ECO:0000259" key="1">
    <source>
        <dbReference type="Pfam" id="PF01467"/>
    </source>
</evidence>
<evidence type="ECO:0000313" key="2">
    <source>
        <dbReference type="EMBL" id="CAG9786837.1"/>
    </source>
</evidence>
<gene>
    <name evidence="2" type="ORF">DIATSA_LOCUS4767</name>
</gene>
<feature type="domain" description="Cytidyltransferase-like" evidence="1">
    <location>
        <begin position="171"/>
        <end position="226"/>
    </location>
</feature>
<proteinExistence type="predicted"/>
<dbReference type="AlphaFoldDB" id="A0A9N9WA72"/>
<dbReference type="GO" id="GO:0003824">
    <property type="term" value="F:catalytic activity"/>
    <property type="evidence" value="ECO:0007669"/>
    <property type="project" value="InterPro"/>
</dbReference>
<dbReference type="Pfam" id="PF01467">
    <property type="entry name" value="CTP_transf_like"/>
    <property type="match status" value="1"/>
</dbReference>
<reference evidence="2" key="2">
    <citation type="submission" date="2022-10" db="EMBL/GenBank/DDBJ databases">
        <authorList>
            <consortium name="ENA_rothamsted_submissions"/>
            <consortium name="culmorum"/>
            <person name="King R."/>
        </authorList>
    </citation>
    <scope>NUCLEOTIDE SEQUENCE</scope>
</reference>
<protein>
    <recommendedName>
        <fullName evidence="1">Cytidyltransferase-like domain-containing protein</fullName>
    </recommendedName>
</protein>
<dbReference type="OrthoDB" id="330671at2759"/>
<accession>A0A9N9WA72</accession>
<dbReference type="SUPFAM" id="SSF52374">
    <property type="entry name" value="Nucleotidylyl transferase"/>
    <property type="match status" value="1"/>
</dbReference>
<organism evidence="2 3">
    <name type="scientific">Diatraea saccharalis</name>
    <name type="common">sugarcane borer</name>
    <dbReference type="NCBI Taxonomy" id="40085"/>
    <lineage>
        <taxon>Eukaryota</taxon>
        <taxon>Metazoa</taxon>
        <taxon>Ecdysozoa</taxon>
        <taxon>Arthropoda</taxon>
        <taxon>Hexapoda</taxon>
        <taxon>Insecta</taxon>
        <taxon>Pterygota</taxon>
        <taxon>Neoptera</taxon>
        <taxon>Endopterygota</taxon>
        <taxon>Lepidoptera</taxon>
        <taxon>Glossata</taxon>
        <taxon>Ditrysia</taxon>
        <taxon>Pyraloidea</taxon>
        <taxon>Crambidae</taxon>
        <taxon>Crambinae</taxon>
        <taxon>Diatraea</taxon>
    </lineage>
</organism>
<dbReference type="EMBL" id="OU893347">
    <property type="protein sequence ID" value="CAG9786837.1"/>
    <property type="molecule type" value="Genomic_DNA"/>
</dbReference>
<evidence type="ECO:0000313" key="3">
    <source>
        <dbReference type="Proteomes" id="UP001153714"/>
    </source>
</evidence>
<reference evidence="2" key="1">
    <citation type="submission" date="2021-12" db="EMBL/GenBank/DDBJ databases">
        <authorList>
            <person name="King R."/>
        </authorList>
    </citation>
    <scope>NUCLEOTIDE SEQUENCE</scope>
</reference>
<dbReference type="InterPro" id="IPR004821">
    <property type="entry name" value="Cyt_trans-like"/>
</dbReference>
<dbReference type="Proteomes" id="UP001153714">
    <property type="component" value="Chromosome 16"/>
</dbReference>
<name>A0A9N9WA72_9NEOP</name>
<sequence>MCSIICGVQSLVVVLSIFFSYIFIMTNKPEESMAKNGLLFISNAAKAHDVCQRASKYVQNLLYINIKSNPQNTLPVLSRQIVELYTKATSQCNNLDVRLMMKLNDKGSVITTKHPIDIILYDSDLSKEIEQLKKLLTSLSPGYQLQSLDFKGSAQSSSNDELVKTYEYVALGGTFDRLHNGHKILLSQAVLRSTKHVTVGVTDVNMIQSKKLWELIEPVEKRMEAVLNYLT</sequence>
<dbReference type="Gene3D" id="3.40.50.620">
    <property type="entry name" value="HUPs"/>
    <property type="match status" value="1"/>
</dbReference>
<keyword evidence="3" id="KW-1185">Reference proteome</keyword>
<dbReference type="InterPro" id="IPR014729">
    <property type="entry name" value="Rossmann-like_a/b/a_fold"/>
</dbReference>